<organism evidence="9 10">
    <name type="scientific">Eiseniibacteriota bacterium</name>
    <dbReference type="NCBI Taxonomy" id="2212470"/>
    <lineage>
        <taxon>Bacteria</taxon>
        <taxon>Candidatus Eiseniibacteriota</taxon>
    </lineage>
</organism>
<dbReference type="InterPro" id="IPR001173">
    <property type="entry name" value="Glyco_trans_2-like"/>
</dbReference>
<keyword evidence="1" id="KW-1003">Cell membrane</keyword>
<dbReference type="InterPro" id="IPR029044">
    <property type="entry name" value="Nucleotide-diphossugar_trans"/>
</dbReference>
<evidence type="ECO:0000256" key="2">
    <source>
        <dbReference type="ARBA" id="ARBA00022676"/>
    </source>
</evidence>
<keyword evidence="4" id="KW-0812">Transmembrane</keyword>
<sequence>MAPDISIIVPARDEAATIPQLAAEIEAAMGASGRDWECLWIDDGSVDDTLLRLRELRARRGEHHFLSLDRGYGQSAALAVGFLRARGRVLVTLDADLQNDPADIPRLLAELEAGPAAMVQGVRIRRRDRWLRRASSRVANGFRNRVTGEAIRDIGCALRALRAECVERIPLFRGMHRFLPTLVRMGGWGVVEIPVAHRPRGGGRAKYGIRNRLWAGLLDTFGVRWWRSRRVLPRVRCSSMEGELGDHAAEW</sequence>
<protein>
    <submittedName>
        <fullName evidence="9">Glycosyltransferase</fullName>
    </submittedName>
</protein>
<dbReference type="GO" id="GO:0005886">
    <property type="term" value="C:plasma membrane"/>
    <property type="evidence" value="ECO:0007669"/>
    <property type="project" value="TreeGrafter"/>
</dbReference>
<feature type="domain" description="Glycosyltransferase 2-like" evidence="8">
    <location>
        <begin position="6"/>
        <end position="167"/>
    </location>
</feature>
<evidence type="ECO:0000256" key="3">
    <source>
        <dbReference type="ARBA" id="ARBA00022679"/>
    </source>
</evidence>
<name>A0A938BNV6_UNCEI</name>
<reference evidence="9" key="1">
    <citation type="submission" date="2019-03" db="EMBL/GenBank/DDBJ databases">
        <title>Lake Tanganyika Metagenome-Assembled Genomes (MAGs).</title>
        <authorList>
            <person name="Tran P."/>
        </authorList>
    </citation>
    <scope>NUCLEOTIDE SEQUENCE</scope>
    <source>
        <strain evidence="9">M_DeepCast_400m_m2_100</strain>
    </source>
</reference>
<dbReference type="GO" id="GO:0099621">
    <property type="term" value="F:undecaprenyl-phosphate 4-deoxy-4-formamido-L-arabinose transferase activity"/>
    <property type="evidence" value="ECO:0007669"/>
    <property type="project" value="TreeGrafter"/>
</dbReference>
<evidence type="ECO:0000256" key="4">
    <source>
        <dbReference type="ARBA" id="ARBA00022692"/>
    </source>
</evidence>
<evidence type="ECO:0000313" key="10">
    <source>
        <dbReference type="Proteomes" id="UP000748308"/>
    </source>
</evidence>
<comment type="caution">
    <text evidence="9">The sequence shown here is derived from an EMBL/GenBank/DDBJ whole genome shotgun (WGS) entry which is preliminary data.</text>
</comment>
<proteinExistence type="predicted"/>
<keyword evidence="7" id="KW-0472">Membrane</keyword>
<dbReference type="AlphaFoldDB" id="A0A938BNV6"/>
<dbReference type="Pfam" id="PF00535">
    <property type="entry name" value="Glycos_transf_2"/>
    <property type="match status" value="1"/>
</dbReference>
<keyword evidence="3" id="KW-0808">Transferase</keyword>
<evidence type="ECO:0000256" key="1">
    <source>
        <dbReference type="ARBA" id="ARBA00022475"/>
    </source>
</evidence>
<evidence type="ECO:0000313" key="9">
    <source>
        <dbReference type="EMBL" id="MBM3317643.1"/>
    </source>
</evidence>
<dbReference type="PANTHER" id="PTHR48090">
    <property type="entry name" value="UNDECAPRENYL-PHOSPHATE 4-DEOXY-4-FORMAMIDO-L-ARABINOSE TRANSFERASE-RELATED"/>
    <property type="match status" value="1"/>
</dbReference>
<dbReference type="SUPFAM" id="SSF53448">
    <property type="entry name" value="Nucleotide-diphospho-sugar transferases"/>
    <property type="match status" value="1"/>
</dbReference>
<keyword evidence="6" id="KW-1133">Transmembrane helix</keyword>
<dbReference type="PANTHER" id="PTHR48090:SF3">
    <property type="entry name" value="UNDECAPRENYL-PHOSPHATE 4-DEOXY-4-FORMAMIDO-L-ARABINOSE TRANSFERASE"/>
    <property type="match status" value="1"/>
</dbReference>
<evidence type="ECO:0000259" key="8">
    <source>
        <dbReference type="Pfam" id="PF00535"/>
    </source>
</evidence>
<dbReference type="InterPro" id="IPR050256">
    <property type="entry name" value="Glycosyltransferase_2"/>
</dbReference>
<gene>
    <name evidence="9" type="ORF">FJY75_07300</name>
</gene>
<dbReference type="GO" id="GO:0009103">
    <property type="term" value="P:lipopolysaccharide biosynthetic process"/>
    <property type="evidence" value="ECO:0007669"/>
    <property type="project" value="UniProtKB-KW"/>
</dbReference>
<dbReference type="EMBL" id="VGIY01000157">
    <property type="protein sequence ID" value="MBM3317643.1"/>
    <property type="molecule type" value="Genomic_DNA"/>
</dbReference>
<accession>A0A938BNV6</accession>
<evidence type="ECO:0000256" key="7">
    <source>
        <dbReference type="ARBA" id="ARBA00023136"/>
    </source>
</evidence>
<keyword evidence="2" id="KW-0328">Glycosyltransferase</keyword>
<evidence type="ECO:0000256" key="6">
    <source>
        <dbReference type="ARBA" id="ARBA00022989"/>
    </source>
</evidence>
<keyword evidence="5" id="KW-0448">Lipopolysaccharide biosynthesis</keyword>
<dbReference type="Gene3D" id="3.90.550.10">
    <property type="entry name" value="Spore Coat Polysaccharide Biosynthesis Protein SpsA, Chain A"/>
    <property type="match status" value="1"/>
</dbReference>
<evidence type="ECO:0000256" key="5">
    <source>
        <dbReference type="ARBA" id="ARBA00022985"/>
    </source>
</evidence>
<dbReference type="Proteomes" id="UP000748308">
    <property type="component" value="Unassembled WGS sequence"/>
</dbReference>